<keyword evidence="3" id="KW-0997">Cell inner membrane</keyword>
<reference evidence="7 8" key="1">
    <citation type="submission" date="2016-10" db="EMBL/GenBank/DDBJ databases">
        <authorList>
            <person name="de Groot N.N."/>
        </authorList>
    </citation>
    <scope>NUCLEOTIDE SEQUENCE [LARGE SCALE GENOMIC DNA]</scope>
    <source>
        <strain evidence="7 8">Nm22</strain>
    </source>
</reference>
<dbReference type="Proteomes" id="UP000199459">
    <property type="component" value="Unassembled WGS sequence"/>
</dbReference>
<dbReference type="STRING" id="917.SAMN05216326_10789"/>
<gene>
    <name evidence="7" type="ORF">SAMN05216325_12810</name>
</gene>
<evidence type="ECO:0000256" key="2">
    <source>
        <dbReference type="ARBA" id="ARBA00022475"/>
    </source>
</evidence>
<proteinExistence type="predicted"/>
<keyword evidence="4 7" id="KW-0808">Transferase</keyword>
<keyword evidence="5" id="KW-0472">Membrane</keyword>
<evidence type="ECO:0000256" key="5">
    <source>
        <dbReference type="ARBA" id="ARBA00023136"/>
    </source>
</evidence>
<dbReference type="PANTHER" id="PTHR30606">
    <property type="entry name" value="LIPID A BIOSYNTHESIS LAUROYL ACYLTRANSFERASE"/>
    <property type="match status" value="1"/>
</dbReference>
<evidence type="ECO:0000313" key="8">
    <source>
        <dbReference type="Proteomes" id="UP000199459"/>
    </source>
</evidence>
<sequence length="295" mass="33938">MMVFYFAALLPIAWLIPERYWDFLTGFLGKTHIKLFGDNGTHLNRLVSQIPTIKPYEIKVAFRQHNHWELLENLREYAPWGWNPKIEISGQHHILKALEKNKGVILWFCPFAHADLVFKKGLYQAGYRITHLSSYTHGFSDTRFGMHVLNPVKTNIEKRYLKERCLITRNGSGQAMRRLVSRLQENEIVSITAIHSGRRYGERPFLGGRIRLAKGAPSLALTTGATLLPVFIVPAFNGYAINIAPPLESQSPQIDEAEEEMISAYVPILEQNVLEHPGLWRGWWPPFNLWKIDPD</sequence>
<evidence type="ECO:0000256" key="6">
    <source>
        <dbReference type="ARBA" id="ARBA00023315"/>
    </source>
</evidence>
<name>A0A1H8I184_9PROT</name>
<dbReference type="InterPro" id="IPR004960">
    <property type="entry name" value="LipA_acyltrans"/>
</dbReference>
<evidence type="ECO:0000313" key="7">
    <source>
        <dbReference type="EMBL" id="SEN62239.1"/>
    </source>
</evidence>
<dbReference type="AlphaFoldDB" id="A0A1H8I184"/>
<evidence type="ECO:0000256" key="1">
    <source>
        <dbReference type="ARBA" id="ARBA00004533"/>
    </source>
</evidence>
<evidence type="ECO:0000256" key="4">
    <source>
        <dbReference type="ARBA" id="ARBA00022679"/>
    </source>
</evidence>
<keyword evidence="6 7" id="KW-0012">Acyltransferase</keyword>
<dbReference type="Pfam" id="PF03279">
    <property type="entry name" value="Lip_A_acyltrans"/>
    <property type="match status" value="1"/>
</dbReference>
<dbReference type="GO" id="GO:0005886">
    <property type="term" value="C:plasma membrane"/>
    <property type="evidence" value="ECO:0007669"/>
    <property type="project" value="UniProtKB-SubCell"/>
</dbReference>
<dbReference type="GO" id="GO:0016746">
    <property type="term" value="F:acyltransferase activity"/>
    <property type="evidence" value="ECO:0007669"/>
    <property type="project" value="UniProtKB-KW"/>
</dbReference>
<evidence type="ECO:0000256" key="3">
    <source>
        <dbReference type="ARBA" id="ARBA00022519"/>
    </source>
</evidence>
<dbReference type="EMBL" id="FOCP01000028">
    <property type="protein sequence ID" value="SEN62239.1"/>
    <property type="molecule type" value="Genomic_DNA"/>
</dbReference>
<organism evidence="7 8">
    <name type="scientific">Nitrosomonas marina</name>
    <dbReference type="NCBI Taxonomy" id="917"/>
    <lineage>
        <taxon>Bacteria</taxon>
        <taxon>Pseudomonadati</taxon>
        <taxon>Pseudomonadota</taxon>
        <taxon>Betaproteobacteria</taxon>
        <taxon>Nitrosomonadales</taxon>
        <taxon>Nitrosomonadaceae</taxon>
        <taxon>Nitrosomonas</taxon>
    </lineage>
</organism>
<accession>A0A1H8I184</accession>
<protein>
    <submittedName>
        <fullName evidence="7">Lipid A biosynthesis acyltransferase</fullName>
    </submittedName>
</protein>
<dbReference type="GO" id="GO:0009247">
    <property type="term" value="P:glycolipid biosynthetic process"/>
    <property type="evidence" value="ECO:0007669"/>
    <property type="project" value="UniProtKB-ARBA"/>
</dbReference>
<dbReference type="PANTHER" id="PTHR30606:SF10">
    <property type="entry name" value="PHOSPHATIDYLINOSITOL MANNOSIDE ACYLTRANSFERASE"/>
    <property type="match status" value="1"/>
</dbReference>
<comment type="subcellular location">
    <subcellularLocation>
        <location evidence="1">Cell inner membrane</location>
    </subcellularLocation>
</comment>
<keyword evidence="2" id="KW-1003">Cell membrane</keyword>